<feature type="transmembrane region" description="Helical" evidence="2">
    <location>
        <begin position="71"/>
        <end position="95"/>
    </location>
</feature>
<keyword evidence="2" id="KW-0812">Transmembrane</keyword>
<dbReference type="RefSeq" id="WP_015408570.1">
    <property type="nucleotide sequence ID" value="NC_020388.1"/>
</dbReference>
<reference evidence="3 4" key="1">
    <citation type="journal article" date="2013" name="Genome Announc.">
        <title>Genome of the haloarchaeon Natronomonas moolapensis, a neutrophilic member of a previously haloalkaliphilic genus.</title>
        <authorList>
            <person name="Dyall-Smith M.L."/>
            <person name="Pfeiffer F."/>
            <person name="Oberwinkler T."/>
            <person name="Klee K."/>
            <person name="Rampp M."/>
            <person name="Palm P."/>
            <person name="Gross K."/>
            <person name="Schuster S.C."/>
            <person name="Oesterhelt D."/>
        </authorList>
    </citation>
    <scope>NUCLEOTIDE SEQUENCE [LARGE SCALE GENOMIC DNA]</scope>
    <source>
        <strain evidence="4">DSM 18674 / JCM 14361 / 8.8.11</strain>
    </source>
</reference>
<feature type="transmembrane region" description="Helical" evidence="2">
    <location>
        <begin position="47"/>
        <end position="65"/>
    </location>
</feature>
<keyword evidence="1 2" id="KW-0472">Membrane</keyword>
<comment type="similarity">
    <text evidence="1">Belongs to the BioY family.</text>
</comment>
<dbReference type="Gene3D" id="1.10.1760.20">
    <property type="match status" value="1"/>
</dbReference>
<dbReference type="GO" id="GO:0015225">
    <property type="term" value="F:biotin transmembrane transporter activity"/>
    <property type="evidence" value="ECO:0007669"/>
    <property type="project" value="UniProtKB-UniRule"/>
</dbReference>
<dbReference type="GeneID" id="14652313"/>
<dbReference type="GO" id="GO:0005886">
    <property type="term" value="C:plasma membrane"/>
    <property type="evidence" value="ECO:0007669"/>
    <property type="project" value="UniProtKB-SubCell"/>
</dbReference>
<keyword evidence="2" id="KW-1133">Transmembrane helix</keyword>
<evidence type="ECO:0000256" key="1">
    <source>
        <dbReference type="PIRNR" id="PIRNR016661"/>
    </source>
</evidence>
<keyword evidence="1" id="KW-1003">Cell membrane</keyword>
<dbReference type="OrthoDB" id="50443at2157"/>
<evidence type="ECO:0000313" key="3">
    <source>
        <dbReference type="EMBL" id="CCQ35726.1"/>
    </source>
</evidence>
<feature type="transmembrane region" description="Helical" evidence="2">
    <location>
        <begin position="132"/>
        <end position="154"/>
    </location>
</feature>
<protein>
    <submittedName>
        <fullName evidence="3">Biotin transport protein BioY</fullName>
    </submittedName>
</protein>
<sequence length="194" mass="19240">MNSSTAADVELVGDETAGNIARAALFAALMGAFSYVSFPYPLSPAPVTLQVLGVFLAGLFLGPLWGGASMVLYLLAGAVGAPVFAGGGAGIGVLLGPTGGYLLSYAVAAAVVGAIAHGGLRVGSLAETPVVRMLAAMVAATVVIYGIGVPFLWWNLDMTLRTAVITGAAVFLPAEAAKMAAAIGILRSDAMGAA</sequence>
<name>M1XP33_NATM8</name>
<dbReference type="PANTHER" id="PTHR34295:SF1">
    <property type="entry name" value="BIOTIN TRANSPORTER BIOY"/>
    <property type="match status" value="1"/>
</dbReference>
<dbReference type="Pfam" id="PF02632">
    <property type="entry name" value="BioY"/>
    <property type="match status" value="1"/>
</dbReference>
<dbReference type="InterPro" id="IPR003784">
    <property type="entry name" value="BioY"/>
</dbReference>
<dbReference type="AlphaFoldDB" id="M1XP33"/>
<comment type="subcellular location">
    <subcellularLocation>
        <location evidence="1">Cell membrane</location>
        <topology evidence="1">Multi-pass membrane protein</topology>
    </subcellularLocation>
</comment>
<dbReference type="STRING" id="268739.Nmlp_1525"/>
<dbReference type="EMBL" id="HF582854">
    <property type="protein sequence ID" value="CCQ35726.1"/>
    <property type="molecule type" value="Genomic_DNA"/>
</dbReference>
<keyword evidence="1" id="KW-0813">Transport</keyword>
<dbReference type="PIRSF" id="PIRSF016661">
    <property type="entry name" value="BioY"/>
    <property type="match status" value="1"/>
</dbReference>
<dbReference type="KEGG" id="nmo:Nmlp_1525"/>
<proteinExistence type="inferred from homology"/>
<keyword evidence="4" id="KW-1185">Reference proteome</keyword>
<feature type="transmembrane region" description="Helical" evidence="2">
    <location>
        <begin position="20"/>
        <end position="40"/>
    </location>
</feature>
<dbReference type="Proteomes" id="UP000011867">
    <property type="component" value="Chromosome"/>
</dbReference>
<dbReference type="HOGENOM" id="CLU_077931_1_1_2"/>
<accession>M1XP33</accession>
<gene>
    <name evidence="3" type="primary">bioY</name>
    <name evidence="3" type="ordered locus">Nmlp_1525</name>
</gene>
<dbReference type="eggNOG" id="arCOG02986">
    <property type="taxonomic scope" value="Archaea"/>
</dbReference>
<evidence type="ECO:0000313" key="4">
    <source>
        <dbReference type="Proteomes" id="UP000011867"/>
    </source>
</evidence>
<evidence type="ECO:0000256" key="2">
    <source>
        <dbReference type="SAM" id="Phobius"/>
    </source>
</evidence>
<dbReference type="PANTHER" id="PTHR34295">
    <property type="entry name" value="BIOTIN TRANSPORTER BIOY"/>
    <property type="match status" value="1"/>
</dbReference>
<organism evidence="3 4">
    <name type="scientific">Natronomonas moolapensis (strain DSM 18674 / CECT 7526 / JCM 14361 / 8.8.11)</name>
    <dbReference type="NCBI Taxonomy" id="268739"/>
    <lineage>
        <taxon>Archaea</taxon>
        <taxon>Methanobacteriati</taxon>
        <taxon>Methanobacteriota</taxon>
        <taxon>Stenosarchaea group</taxon>
        <taxon>Halobacteria</taxon>
        <taxon>Halobacteriales</taxon>
        <taxon>Natronomonadaceae</taxon>
        <taxon>Natronomonas</taxon>
    </lineage>
</organism>
<feature type="transmembrane region" description="Helical" evidence="2">
    <location>
        <begin position="102"/>
        <end position="120"/>
    </location>
</feature>